<dbReference type="Gene3D" id="3.90.70.10">
    <property type="entry name" value="Cysteine proteinases"/>
    <property type="match status" value="1"/>
</dbReference>
<protein>
    <recommendedName>
        <fullName evidence="7">Ubiquitin carboxyl-terminal hydrolase</fullName>
        <ecNumber evidence="7">3.4.19.12</ecNumber>
    </recommendedName>
</protein>
<accession>A0A200QIL0</accession>
<dbReference type="InterPro" id="IPR038765">
    <property type="entry name" value="Papain-like_cys_pep_sf"/>
</dbReference>
<dbReference type="InterPro" id="IPR018200">
    <property type="entry name" value="USP_CS"/>
</dbReference>
<dbReference type="SUPFAM" id="SSF54001">
    <property type="entry name" value="Cysteine proteinases"/>
    <property type="match status" value="1"/>
</dbReference>
<evidence type="ECO:0000256" key="2">
    <source>
        <dbReference type="ARBA" id="ARBA00009085"/>
    </source>
</evidence>
<comment type="catalytic activity">
    <reaction evidence="1 7">
        <text>Thiol-dependent hydrolysis of ester, thioester, amide, peptide and isopeptide bonds formed by the C-terminal Gly of ubiquitin (a 76-residue protein attached to proteins as an intracellular targeting signal).</text>
        <dbReference type="EC" id="3.4.19.12"/>
    </reaction>
</comment>
<reference evidence="10 11" key="1">
    <citation type="journal article" date="2017" name="Mol. Plant">
        <title>The Genome of Medicinal Plant Macleaya cordata Provides New Insights into Benzylisoquinoline Alkaloids Metabolism.</title>
        <authorList>
            <person name="Liu X."/>
            <person name="Liu Y."/>
            <person name="Huang P."/>
            <person name="Ma Y."/>
            <person name="Qing Z."/>
            <person name="Tang Q."/>
            <person name="Cao H."/>
            <person name="Cheng P."/>
            <person name="Zheng Y."/>
            <person name="Yuan Z."/>
            <person name="Zhou Y."/>
            <person name="Liu J."/>
            <person name="Tang Z."/>
            <person name="Zhuo Y."/>
            <person name="Zhang Y."/>
            <person name="Yu L."/>
            <person name="Huang J."/>
            <person name="Yang P."/>
            <person name="Peng Q."/>
            <person name="Zhang J."/>
            <person name="Jiang W."/>
            <person name="Zhang Z."/>
            <person name="Lin K."/>
            <person name="Ro D.K."/>
            <person name="Chen X."/>
            <person name="Xiong X."/>
            <person name="Shang Y."/>
            <person name="Huang S."/>
            <person name="Zeng J."/>
        </authorList>
    </citation>
    <scope>NUCLEOTIDE SEQUENCE [LARGE SCALE GENOMIC DNA]</scope>
    <source>
        <strain evidence="11">cv. BLH2017</strain>
        <tissue evidence="10">Root</tissue>
    </source>
</reference>
<evidence type="ECO:0000259" key="9">
    <source>
        <dbReference type="PROSITE" id="PS50235"/>
    </source>
</evidence>
<comment type="caution">
    <text evidence="10">The sequence shown here is derived from an EMBL/GenBank/DDBJ whole genome shotgun (WGS) entry which is preliminary data.</text>
</comment>
<dbReference type="PROSITE" id="PS00973">
    <property type="entry name" value="USP_2"/>
    <property type="match status" value="1"/>
</dbReference>
<dbReference type="GO" id="GO:0005634">
    <property type="term" value="C:nucleus"/>
    <property type="evidence" value="ECO:0007669"/>
    <property type="project" value="TreeGrafter"/>
</dbReference>
<evidence type="ECO:0000256" key="7">
    <source>
        <dbReference type="RuleBase" id="RU366025"/>
    </source>
</evidence>
<evidence type="ECO:0000256" key="8">
    <source>
        <dbReference type="SAM" id="MobiDB-lite"/>
    </source>
</evidence>
<evidence type="ECO:0000313" key="11">
    <source>
        <dbReference type="Proteomes" id="UP000195402"/>
    </source>
</evidence>
<name>A0A200QIL0_MACCD</name>
<evidence type="ECO:0000256" key="5">
    <source>
        <dbReference type="ARBA" id="ARBA00022801"/>
    </source>
</evidence>
<dbReference type="GO" id="GO:0006508">
    <property type="term" value="P:proteolysis"/>
    <property type="evidence" value="ECO:0007669"/>
    <property type="project" value="UniProtKB-KW"/>
</dbReference>
<keyword evidence="6 7" id="KW-0788">Thiol protease</keyword>
<dbReference type="OMA" id="KNANGQW"/>
<evidence type="ECO:0000256" key="6">
    <source>
        <dbReference type="ARBA" id="ARBA00022807"/>
    </source>
</evidence>
<dbReference type="GO" id="GO:0005829">
    <property type="term" value="C:cytosol"/>
    <property type="evidence" value="ECO:0007669"/>
    <property type="project" value="TreeGrafter"/>
</dbReference>
<evidence type="ECO:0000313" key="10">
    <source>
        <dbReference type="EMBL" id="OVA10343.1"/>
    </source>
</evidence>
<dbReference type="InParanoid" id="A0A200QIL0"/>
<evidence type="ECO:0000256" key="4">
    <source>
        <dbReference type="ARBA" id="ARBA00022786"/>
    </source>
</evidence>
<dbReference type="EC" id="3.4.19.12" evidence="7"/>
<dbReference type="PROSITE" id="PS50235">
    <property type="entry name" value="USP_3"/>
    <property type="match status" value="1"/>
</dbReference>
<evidence type="ECO:0000256" key="1">
    <source>
        <dbReference type="ARBA" id="ARBA00000707"/>
    </source>
</evidence>
<dbReference type="InterPro" id="IPR028889">
    <property type="entry name" value="USP"/>
</dbReference>
<dbReference type="PROSITE" id="PS00972">
    <property type="entry name" value="USP_1"/>
    <property type="match status" value="1"/>
</dbReference>
<dbReference type="Pfam" id="PF00443">
    <property type="entry name" value="UCH"/>
    <property type="match status" value="1"/>
</dbReference>
<dbReference type="AlphaFoldDB" id="A0A200QIL0"/>
<dbReference type="GO" id="GO:0016579">
    <property type="term" value="P:protein deubiquitination"/>
    <property type="evidence" value="ECO:0007669"/>
    <property type="project" value="InterPro"/>
</dbReference>
<dbReference type="OrthoDB" id="429671at2759"/>
<dbReference type="InterPro" id="IPR001394">
    <property type="entry name" value="Peptidase_C19_UCH"/>
</dbReference>
<dbReference type="Proteomes" id="UP000195402">
    <property type="component" value="Unassembled WGS sequence"/>
</dbReference>
<feature type="region of interest" description="Disordered" evidence="8">
    <location>
        <begin position="83"/>
        <end position="104"/>
    </location>
</feature>
<comment type="function">
    <text evidence="7">Recognizes and hydrolyzes the peptide bond at the C-terminal Gly of ubiquitin. Involved in the processing of poly-ubiquitin precursors as well as that of ubiquitinated proteins.</text>
</comment>
<sequence>MTDSKDVVFGSFTKDEIRLFQSQPPGNTSQPLETKELQFGSFDVATIRSLGGFSVPKQNGFSEGSKSVQPPKLIRKDNELKSIKTTNGDPQRVSASVEENGSTTCSPSCSPLGNGVIELERTSADLVSLCISQNKAGPLEQSICSGLDNGKSNANFFLNEIDFDDSSEVVSSQEDIQKALNGTHIDVKDLLPRGLINSGNLCFLNATLQALLSCSPFVQLLQELRACDIPKIGYPTLRAFVEFISHFDMPADSNLKKTQNLETGMPFIPAMFEPILKIFTPDVPNSISGRPRQEDAQEFLSFVMDQMHDEVLKRDGHCSSLNGGKLAMISPSESEDDGWETVGPKNKSAVTRTQSFIPSKLSAIFGGQLRSVVKARGNKASATIQPFLLLHLDIFPGAVRTVEDALRLFSAPETLEGYKTSAAGKAALVSASKSIKIHTLSKIMILHLMRFSYGSRGSTKLHKPVHFPLVLVLGRELLASALSEGRRYELVATITHHGKEPSKGHYTADTRYSDGQWLRYDDASVTAVGINKVLHDQAYLLFYKQV</sequence>
<organism evidence="10 11">
    <name type="scientific">Macleaya cordata</name>
    <name type="common">Five-seeded plume-poppy</name>
    <name type="synonym">Bocconia cordata</name>
    <dbReference type="NCBI Taxonomy" id="56857"/>
    <lineage>
        <taxon>Eukaryota</taxon>
        <taxon>Viridiplantae</taxon>
        <taxon>Streptophyta</taxon>
        <taxon>Embryophyta</taxon>
        <taxon>Tracheophyta</taxon>
        <taxon>Spermatophyta</taxon>
        <taxon>Magnoliopsida</taxon>
        <taxon>Ranunculales</taxon>
        <taxon>Papaveraceae</taxon>
        <taxon>Papaveroideae</taxon>
        <taxon>Macleaya</taxon>
    </lineage>
</organism>
<keyword evidence="11" id="KW-1185">Reference proteome</keyword>
<dbReference type="FunFam" id="3.90.70.10:FF:000108">
    <property type="entry name" value="Ubiquitin carboxyl-terminal hydrolase"/>
    <property type="match status" value="1"/>
</dbReference>
<comment type="similarity">
    <text evidence="2 7">Belongs to the peptidase C19 family.</text>
</comment>
<dbReference type="InterPro" id="IPR050164">
    <property type="entry name" value="Peptidase_C19"/>
</dbReference>
<dbReference type="GO" id="GO:0004843">
    <property type="term" value="F:cysteine-type deubiquitinase activity"/>
    <property type="evidence" value="ECO:0007669"/>
    <property type="project" value="UniProtKB-UniRule"/>
</dbReference>
<dbReference type="PANTHER" id="PTHR24006:SF687">
    <property type="entry name" value="UBIQUITIN CARBOXYL-TERMINAL HYDROLASE 10"/>
    <property type="match status" value="1"/>
</dbReference>
<keyword evidence="4 7" id="KW-0833">Ubl conjugation pathway</keyword>
<feature type="domain" description="USP" evidence="9">
    <location>
        <begin position="193"/>
        <end position="546"/>
    </location>
</feature>
<gene>
    <name evidence="10" type="ORF">BVC80_1491g2</name>
</gene>
<dbReference type="STRING" id="56857.A0A200QIL0"/>
<proteinExistence type="inferred from homology"/>
<dbReference type="PANTHER" id="PTHR24006">
    <property type="entry name" value="UBIQUITIN CARBOXYL-TERMINAL HYDROLASE"/>
    <property type="match status" value="1"/>
</dbReference>
<evidence type="ECO:0000256" key="3">
    <source>
        <dbReference type="ARBA" id="ARBA00022670"/>
    </source>
</evidence>
<keyword evidence="3 7" id="KW-0645">Protease</keyword>
<dbReference type="EMBL" id="MVGT01002005">
    <property type="protein sequence ID" value="OVA10343.1"/>
    <property type="molecule type" value="Genomic_DNA"/>
</dbReference>
<dbReference type="FunCoup" id="A0A200QIL0">
    <property type="interactions" value="1894"/>
</dbReference>
<keyword evidence="5 7" id="KW-0378">Hydrolase</keyword>